<gene>
    <name evidence="1" type="ORF">H8F01_20775</name>
</gene>
<dbReference type="SUPFAM" id="SSF47413">
    <property type="entry name" value="lambda repressor-like DNA-binding domains"/>
    <property type="match status" value="1"/>
</dbReference>
<dbReference type="GO" id="GO:0003677">
    <property type="term" value="F:DNA binding"/>
    <property type="evidence" value="ECO:0007669"/>
    <property type="project" value="InterPro"/>
</dbReference>
<keyword evidence="2" id="KW-1185">Reference proteome</keyword>
<dbReference type="KEGG" id="dtl:H8F01_20775"/>
<dbReference type="Gene3D" id="1.10.260.40">
    <property type="entry name" value="lambda repressor-like DNA-binding domains"/>
    <property type="match status" value="1"/>
</dbReference>
<dbReference type="AlphaFoldDB" id="A0A7G8Q3T1"/>
<reference evidence="1 2" key="1">
    <citation type="submission" date="2020-08" db="EMBL/GenBank/DDBJ databases">
        <title>Dyella sp. G9 isolated from forest soil.</title>
        <authorList>
            <person name="Fu J."/>
            <person name="Qiu L."/>
        </authorList>
    </citation>
    <scope>NUCLEOTIDE SEQUENCE [LARGE SCALE GENOMIC DNA]</scope>
    <source>
        <strain evidence="1 2">G9</strain>
    </source>
</reference>
<sequence length="87" mass="9693">MRPNAVNASNLARRSGLPIWHIRRMLIGAPMHANDAVRLASALNTSALYWLVLQARYDLEQVLRESAPGVTVTKGWWRPSDLPDTSA</sequence>
<accession>A0A7G8Q3T1</accession>
<dbReference type="InterPro" id="IPR010982">
    <property type="entry name" value="Lambda_DNA-bd_dom_sf"/>
</dbReference>
<dbReference type="EMBL" id="CP060412">
    <property type="protein sequence ID" value="QNK01439.1"/>
    <property type="molecule type" value="Genomic_DNA"/>
</dbReference>
<dbReference type="RefSeq" id="WP_187056901.1">
    <property type="nucleotide sequence ID" value="NZ_CP060412.1"/>
</dbReference>
<protein>
    <recommendedName>
        <fullName evidence="3">Addiction module antidote protein, HigA family</fullName>
    </recommendedName>
</protein>
<evidence type="ECO:0000313" key="1">
    <source>
        <dbReference type="EMBL" id="QNK01439.1"/>
    </source>
</evidence>
<evidence type="ECO:0008006" key="3">
    <source>
        <dbReference type="Google" id="ProtNLM"/>
    </source>
</evidence>
<evidence type="ECO:0000313" key="2">
    <source>
        <dbReference type="Proteomes" id="UP000515873"/>
    </source>
</evidence>
<proteinExistence type="predicted"/>
<name>A0A7G8Q3T1_9GAMM</name>
<organism evidence="1 2">
    <name type="scientific">Dyella telluris</name>
    <dbReference type="NCBI Taxonomy" id="2763498"/>
    <lineage>
        <taxon>Bacteria</taxon>
        <taxon>Pseudomonadati</taxon>
        <taxon>Pseudomonadota</taxon>
        <taxon>Gammaproteobacteria</taxon>
        <taxon>Lysobacterales</taxon>
        <taxon>Rhodanobacteraceae</taxon>
        <taxon>Dyella</taxon>
    </lineage>
</organism>
<dbReference type="Proteomes" id="UP000515873">
    <property type="component" value="Chromosome"/>
</dbReference>